<gene>
    <name evidence="2" type="ORF">IEO70_17770</name>
</gene>
<reference evidence="2" key="1">
    <citation type="submission" date="2020-09" db="EMBL/GenBank/DDBJ databases">
        <title>Bacillus faecalis sp. nov., a moderately halophilic bacterium isolated from cow faeces.</title>
        <authorList>
            <person name="Jiang L."/>
            <person name="Lee J."/>
        </authorList>
    </citation>
    <scope>NUCLEOTIDE SEQUENCE</scope>
    <source>
        <strain evidence="2">AGMB 02131</strain>
    </source>
</reference>
<dbReference type="SUPFAM" id="SSF47240">
    <property type="entry name" value="Ferritin-like"/>
    <property type="match status" value="1"/>
</dbReference>
<dbReference type="NCBIfam" id="NF006200">
    <property type="entry name" value="PRK08326.1-3"/>
    <property type="match status" value="1"/>
</dbReference>
<dbReference type="Gene3D" id="1.10.620.20">
    <property type="entry name" value="Ribonucleotide Reductase, subunit A"/>
    <property type="match status" value="1"/>
</dbReference>
<name>A0A927HCM1_9BACI</name>
<protein>
    <submittedName>
        <fullName evidence="2">R2-like ligand-binding oxidase</fullName>
    </submittedName>
</protein>
<dbReference type="InterPro" id="IPR009078">
    <property type="entry name" value="Ferritin-like_SF"/>
</dbReference>
<evidence type="ECO:0000313" key="2">
    <source>
        <dbReference type="EMBL" id="MBD3110184.1"/>
    </source>
</evidence>
<sequence>MRYYVSTSKGLNRESLPFKLYEKAKKFGTWDPRNIDFSKDKADWDSLTVEQQEIILSLIAFFYSAEEAVTHDILPMIYAISQTGHFEEEMYLTTFLFEEAKHTDFFNLALQNIGITGDLNKYHTPPYRKLFDELLPSTMGRLYEDQSPKALADAAVVYNMFAEGVLAETGYWGFYENLDSINKMPGLIVGIRNIKRDESRHIGFGTFLLQRLISEDGTMLDYSLNKLMELMPLALEINQSLRKNDAAVNAFGVPAEGSLMFMQKQLNARVEVLKRAKGKTLEEIYKMEVVFE</sequence>
<dbReference type="GO" id="GO:0016491">
    <property type="term" value="F:oxidoreductase activity"/>
    <property type="evidence" value="ECO:0007669"/>
    <property type="project" value="InterPro"/>
</dbReference>
<organism evidence="2 3">
    <name type="scientific">Peribacillus faecalis</name>
    <dbReference type="NCBI Taxonomy" id="2772559"/>
    <lineage>
        <taxon>Bacteria</taxon>
        <taxon>Bacillati</taxon>
        <taxon>Bacillota</taxon>
        <taxon>Bacilli</taxon>
        <taxon>Bacillales</taxon>
        <taxon>Bacillaceae</taxon>
        <taxon>Peribacillus</taxon>
    </lineage>
</organism>
<evidence type="ECO:0000256" key="1">
    <source>
        <dbReference type="ARBA" id="ARBA00001962"/>
    </source>
</evidence>
<proteinExistence type="predicted"/>
<dbReference type="GO" id="GO:0009263">
    <property type="term" value="P:deoxyribonucleotide biosynthetic process"/>
    <property type="evidence" value="ECO:0007669"/>
    <property type="project" value="InterPro"/>
</dbReference>
<comment type="caution">
    <text evidence="2">The sequence shown here is derived from an EMBL/GenBank/DDBJ whole genome shotgun (WGS) entry which is preliminary data.</text>
</comment>
<comment type="cofactor">
    <cofactor evidence="1">
        <name>Fe cation</name>
        <dbReference type="ChEBI" id="CHEBI:24875"/>
    </cofactor>
</comment>
<dbReference type="InterPro" id="IPR012348">
    <property type="entry name" value="RNR-like"/>
</dbReference>
<dbReference type="EMBL" id="JACXSI010000057">
    <property type="protein sequence ID" value="MBD3110184.1"/>
    <property type="molecule type" value="Genomic_DNA"/>
</dbReference>
<evidence type="ECO:0000313" key="3">
    <source>
        <dbReference type="Proteomes" id="UP000602076"/>
    </source>
</evidence>
<accession>A0A927HCM1</accession>
<dbReference type="AlphaFoldDB" id="A0A927HCM1"/>
<dbReference type="Pfam" id="PF00268">
    <property type="entry name" value="Ribonuc_red_sm"/>
    <property type="match status" value="1"/>
</dbReference>
<keyword evidence="3" id="KW-1185">Reference proteome</keyword>
<dbReference type="RefSeq" id="WP_190999718.1">
    <property type="nucleotide sequence ID" value="NZ_JACXSI010000057.1"/>
</dbReference>
<dbReference type="Proteomes" id="UP000602076">
    <property type="component" value="Unassembled WGS sequence"/>
</dbReference>
<dbReference type="InterPro" id="IPR000358">
    <property type="entry name" value="RNR_small_fam"/>
</dbReference>